<evidence type="ECO:0000256" key="12">
    <source>
        <dbReference type="SAM" id="SignalP"/>
    </source>
</evidence>
<dbReference type="CDD" id="cd16024">
    <property type="entry name" value="GPI_EPT_2"/>
    <property type="match status" value="1"/>
</dbReference>
<comment type="pathway">
    <text evidence="2">Glycolipid biosynthesis; glycosylphosphatidylinositol-anchor biosynthesis.</text>
</comment>
<dbReference type="GO" id="GO:0051267">
    <property type="term" value="F:CP2 mannose-ethanolamine phosphotransferase activity"/>
    <property type="evidence" value="ECO:0007669"/>
    <property type="project" value="TreeGrafter"/>
</dbReference>
<keyword evidence="7" id="KW-0256">Endoplasmic reticulum</keyword>
<dbReference type="AlphaFoldDB" id="A0A1I7TA58"/>
<dbReference type="WBParaSite" id="Csp11.Scaffold562.g3924.t1">
    <property type="protein sequence ID" value="Csp11.Scaffold562.g3924.t1"/>
    <property type="gene ID" value="Csp11.Scaffold562.g3924"/>
</dbReference>
<dbReference type="InterPro" id="IPR039527">
    <property type="entry name" value="PIGG/GPI7"/>
</dbReference>
<evidence type="ECO:0000256" key="6">
    <source>
        <dbReference type="ARBA" id="ARBA00022692"/>
    </source>
</evidence>
<dbReference type="GO" id="GO:0006506">
    <property type="term" value="P:GPI anchor biosynthetic process"/>
    <property type="evidence" value="ECO:0007669"/>
    <property type="project" value="UniProtKB-UniPathway"/>
</dbReference>
<reference evidence="15" key="1">
    <citation type="submission" date="2016-11" db="UniProtKB">
        <authorList>
            <consortium name="WormBaseParasite"/>
        </authorList>
    </citation>
    <scope>IDENTIFICATION</scope>
</reference>
<keyword evidence="4" id="KW-0337">GPI-anchor biosynthesis</keyword>
<dbReference type="Pfam" id="PF19316">
    <property type="entry name" value="PIGO_PIGG"/>
    <property type="match status" value="2"/>
</dbReference>
<evidence type="ECO:0000256" key="9">
    <source>
        <dbReference type="ARBA" id="ARBA00023136"/>
    </source>
</evidence>
<comment type="similarity">
    <text evidence="3">Belongs to the PIGG/PIGN/PIGO family. PIGG subfamily.</text>
</comment>
<sequence length="727" mass="81247">MSSGACSSWTSRAVVCGACALLVYSFLVLDDAGSTHSLNSTSTVREDSPKLVFIVIDAFRLSFLTSPDSPMSFTKGSIAQGSAHLFDAFARMPTVTLPRITAYITGTLPSFGTILTNLATDEIKIDNWISPLSAAGKRIHFFGDDTWIRLLPEKFEKSEGVTSFFVNDYTEVDDNVTRNLHVEFQNFPDVLILHYLGLDHIGHSLGGVSPRIPEKLVEMDGILKRIHDFLMDSGERSYLIACGDHGMTPGGSHGGASSEETRVPVVIWEIGNPLKSFKKPQEKPQKIEQIDISSTIFDLFSMDFPAGSYGISLADRFQNEAEILEKQHRHFRNIVREKSLEISDICEENCDYSDKFVAKALRKWFRQVQEELIGTASEIPTSSIVSCFFMLIAATVISIRSWISGASRLNFSIFLLNFISFASSLIEEEHEIWFFLGSTVIVIRAVQSIRIKNRKQLKSIILLGILHRLAYGYMQSTRRRWSIDQSLLPSSPFSDALDLNVNDPNTGLQNFPIVTITVSFLGWIVVLGRNGFWMVFPLISHFLRHFGKNYANSHLLVLIRLLVIPFGYSTGSILIGVLLLILSISPPSQLLLLLAIFQIGRISEKLNLSHSENLIICMATFFYTGNSNSLSTLSLTPAYVGLLDYYPIIVGAQLLLYTFSGPIVFLCARKASQQWLHLLFSYRISALATSLLGLLIFQNHLFIWSVYSPKVVYDMAHVIFLSVIGLL</sequence>
<evidence type="ECO:0000256" key="11">
    <source>
        <dbReference type="SAM" id="Phobius"/>
    </source>
</evidence>
<keyword evidence="12" id="KW-0732">Signal</keyword>
<name>A0A1I7TA58_9PELO</name>
<evidence type="ECO:0000313" key="15">
    <source>
        <dbReference type="WBParaSite" id="Csp11.Scaffold562.g3924.t1"/>
    </source>
</evidence>
<keyword evidence="9 11" id="KW-0472">Membrane</keyword>
<evidence type="ECO:0000313" key="14">
    <source>
        <dbReference type="Proteomes" id="UP000095282"/>
    </source>
</evidence>
<dbReference type="InterPro" id="IPR045687">
    <property type="entry name" value="PIGG/GPI7_C"/>
</dbReference>
<dbReference type="STRING" id="1561998.A0A1I7TA58"/>
<evidence type="ECO:0000256" key="10">
    <source>
        <dbReference type="ARBA" id="ARBA00023180"/>
    </source>
</evidence>
<keyword evidence="10" id="KW-0325">Glycoprotein</keyword>
<keyword evidence="14" id="KW-1185">Reference proteome</keyword>
<dbReference type="Pfam" id="PF01663">
    <property type="entry name" value="Phosphodiest"/>
    <property type="match status" value="1"/>
</dbReference>
<feature type="chain" id="PRO_5009307260" evidence="12">
    <location>
        <begin position="26"/>
        <end position="727"/>
    </location>
</feature>
<feature type="transmembrane region" description="Helical" evidence="11">
    <location>
        <begin position="680"/>
        <end position="707"/>
    </location>
</feature>
<feature type="signal peptide" evidence="12">
    <location>
        <begin position="1"/>
        <end position="25"/>
    </location>
</feature>
<dbReference type="SUPFAM" id="SSF53649">
    <property type="entry name" value="Alkaline phosphatase-like"/>
    <property type="match status" value="1"/>
</dbReference>
<accession>A0A1I7TA58</accession>
<evidence type="ECO:0000256" key="2">
    <source>
        <dbReference type="ARBA" id="ARBA00004687"/>
    </source>
</evidence>
<evidence type="ECO:0000256" key="5">
    <source>
        <dbReference type="ARBA" id="ARBA00022679"/>
    </source>
</evidence>
<dbReference type="UniPathway" id="UPA00196"/>
<evidence type="ECO:0000256" key="4">
    <source>
        <dbReference type="ARBA" id="ARBA00022502"/>
    </source>
</evidence>
<feature type="transmembrane region" description="Helical" evidence="11">
    <location>
        <begin position="645"/>
        <end position="668"/>
    </location>
</feature>
<dbReference type="InterPro" id="IPR037674">
    <property type="entry name" value="PIG-G_N"/>
</dbReference>
<evidence type="ECO:0000259" key="13">
    <source>
        <dbReference type="Pfam" id="PF19316"/>
    </source>
</evidence>
<organism evidence="14 15">
    <name type="scientific">Caenorhabditis tropicalis</name>
    <dbReference type="NCBI Taxonomy" id="1561998"/>
    <lineage>
        <taxon>Eukaryota</taxon>
        <taxon>Metazoa</taxon>
        <taxon>Ecdysozoa</taxon>
        <taxon>Nematoda</taxon>
        <taxon>Chromadorea</taxon>
        <taxon>Rhabditida</taxon>
        <taxon>Rhabditina</taxon>
        <taxon>Rhabditomorpha</taxon>
        <taxon>Rhabditoidea</taxon>
        <taxon>Rhabditidae</taxon>
        <taxon>Peloderinae</taxon>
        <taxon>Caenorhabditis</taxon>
    </lineage>
</organism>
<dbReference type="GO" id="GO:0005789">
    <property type="term" value="C:endoplasmic reticulum membrane"/>
    <property type="evidence" value="ECO:0007669"/>
    <property type="project" value="UniProtKB-SubCell"/>
</dbReference>
<comment type="subcellular location">
    <subcellularLocation>
        <location evidence="1">Endoplasmic reticulum membrane</location>
        <topology evidence="1">Multi-pass membrane protein</topology>
    </subcellularLocation>
</comment>
<evidence type="ECO:0000256" key="7">
    <source>
        <dbReference type="ARBA" id="ARBA00022824"/>
    </source>
</evidence>
<evidence type="ECO:0000256" key="3">
    <source>
        <dbReference type="ARBA" id="ARBA00005315"/>
    </source>
</evidence>
<evidence type="ECO:0000256" key="1">
    <source>
        <dbReference type="ARBA" id="ARBA00004477"/>
    </source>
</evidence>
<keyword evidence="6 11" id="KW-0812">Transmembrane</keyword>
<dbReference type="PANTHER" id="PTHR23072:SF0">
    <property type="entry name" value="GPI ETHANOLAMINE PHOSPHATE TRANSFERASE 2"/>
    <property type="match status" value="1"/>
</dbReference>
<evidence type="ECO:0000256" key="8">
    <source>
        <dbReference type="ARBA" id="ARBA00022989"/>
    </source>
</evidence>
<dbReference type="PANTHER" id="PTHR23072">
    <property type="entry name" value="PHOSPHATIDYLINOSITOL GLYCAN-RELATED"/>
    <property type="match status" value="1"/>
</dbReference>
<dbReference type="InterPro" id="IPR002591">
    <property type="entry name" value="Phosphodiest/P_Trfase"/>
</dbReference>
<proteinExistence type="inferred from homology"/>
<keyword evidence="8 11" id="KW-1133">Transmembrane helix</keyword>
<protein>
    <submittedName>
        <fullName evidence="15">GPI ethanolamine phosphate transferase 2</fullName>
    </submittedName>
</protein>
<dbReference type="Gene3D" id="3.40.720.10">
    <property type="entry name" value="Alkaline Phosphatase, subunit A"/>
    <property type="match status" value="2"/>
</dbReference>
<keyword evidence="5" id="KW-0808">Transferase</keyword>
<dbReference type="Proteomes" id="UP000095282">
    <property type="component" value="Unplaced"/>
</dbReference>
<dbReference type="eggNOG" id="KOG2125">
    <property type="taxonomic scope" value="Eukaryota"/>
</dbReference>
<feature type="domain" description="GPI ethanolamine phosphate transferase 2 C-terminal" evidence="13">
    <location>
        <begin position="606"/>
        <end position="719"/>
    </location>
</feature>
<dbReference type="InterPro" id="IPR017850">
    <property type="entry name" value="Alkaline_phosphatase_core_sf"/>
</dbReference>
<feature type="domain" description="GPI ethanolamine phosphate transferase 2 C-terminal" evidence="13">
    <location>
        <begin position="390"/>
        <end position="477"/>
    </location>
</feature>